<organism evidence="1 2">
    <name type="scientific">Aspergillus aculeatinus CBS 121060</name>
    <dbReference type="NCBI Taxonomy" id="1448322"/>
    <lineage>
        <taxon>Eukaryota</taxon>
        <taxon>Fungi</taxon>
        <taxon>Dikarya</taxon>
        <taxon>Ascomycota</taxon>
        <taxon>Pezizomycotina</taxon>
        <taxon>Eurotiomycetes</taxon>
        <taxon>Eurotiomycetidae</taxon>
        <taxon>Eurotiales</taxon>
        <taxon>Aspergillaceae</taxon>
        <taxon>Aspergillus</taxon>
        <taxon>Aspergillus subgen. Circumdati</taxon>
    </lineage>
</organism>
<reference evidence="1" key="1">
    <citation type="submission" date="2018-02" db="EMBL/GenBank/DDBJ databases">
        <title>The genomes of Aspergillus section Nigri reveals drivers in fungal speciation.</title>
        <authorList>
            <consortium name="DOE Joint Genome Institute"/>
            <person name="Vesth T.C."/>
            <person name="Nybo J."/>
            <person name="Theobald S."/>
            <person name="Brandl J."/>
            <person name="Frisvad J.C."/>
            <person name="Nielsen K.F."/>
            <person name="Lyhne E.K."/>
            <person name="Kogle M.E."/>
            <person name="Kuo A."/>
            <person name="Riley R."/>
            <person name="Clum A."/>
            <person name="Nolan M."/>
            <person name="Lipzen A."/>
            <person name="Salamov A."/>
            <person name="Henrissat B."/>
            <person name="Wiebenga A."/>
            <person name="De vries R.P."/>
            <person name="Grigoriev I.V."/>
            <person name="Mortensen U.H."/>
            <person name="Andersen M.R."/>
            <person name="Baker S.E."/>
        </authorList>
    </citation>
    <scope>NUCLEOTIDE SEQUENCE</scope>
    <source>
        <strain evidence="1">CBS 121060</strain>
    </source>
</reference>
<dbReference type="Proteomes" id="UP000249661">
    <property type="component" value="Unassembled WGS sequence"/>
</dbReference>
<gene>
    <name evidence="1" type="ORF">BO66DRAFT_87777</name>
</gene>
<accession>A0ACD1H953</accession>
<name>A0ACD1H953_9EURO</name>
<sequence>MQLVDFLVLQTLFSREALSCLHNLVGFVIFYLPAPHRRLRGGSRSSTMTNWAPGCCQQKEALAAAGYGGSKQRKSMRIPILFAWTLCIRSLRNGLIIEKIRTFPRWARCSSHLPRLSDLPQHSLIIIIRFPPLCCVLICCPCLFIFG</sequence>
<evidence type="ECO:0000313" key="1">
    <source>
        <dbReference type="EMBL" id="RAH70092.1"/>
    </source>
</evidence>
<protein>
    <submittedName>
        <fullName evidence="1">Uncharacterized protein</fullName>
    </submittedName>
</protein>
<evidence type="ECO:0000313" key="2">
    <source>
        <dbReference type="Proteomes" id="UP000249661"/>
    </source>
</evidence>
<dbReference type="EMBL" id="KZ824956">
    <property type="protein sequence ID" value="RAH70092.1"/>
    <property type="molecule type" value="Genomic_DNA"/>
</dbReference>
<keyword evidence="2" id="KW-1185">Reference proteome</keyword>
<proteinExistence type="predicted"/>